<keyword evidence="3" id="KW-0874">Quinone</keyword>
<comment type="caution">
    <text evidence="14">The sequence shown here is derived from an EMBL/GenBank/DDBJ whole genome shotgun (WGS) entry which is preliminary data.</text>
</comment>
<evidence type="ECO:0000256" key="3">
    <source>
        <dbReference type="ARBA" id="ARBA00022719"/>
    </source>
</evidence>
<dbReference type="InterPro" id="IPR017900">
    <property type="entry name" value="4Fe4S_Fe_S_CS"/>
</dbReference>
<dbReference type="AlphaFoldDB" id="A0A4Y9IJG5"/>
<feature type="region of interest" description="Disordered" evidence="12">
    <location>
        <begin position="173"/>
        <end position="195"/>
    </location>
</feature>
<dbReference type="PANTHER" id="PTHR10849:SF24">
    <property type="entry name" value="NADH-QUINONE OXIDOREDUCTASE SUBUNIT I 2"/>
    <property type="match status" value="1"/>
</dbReference>
<organism evidence="14 15">
    <name type="scientific">Dysgonomonas mossii</name>
    <dbReference type="NCBI Taxonomy" id="163665"/>
    <lineage>
        <taxon>Bacteria</taxon>
        <taxon>Pseudomonadati</taxon>
        <taxon>Bacteroidota</taxon>
        <taxon>Bacteroidia</taxon>
        <taxon>Bacteroidales</taxon>
        <taxon>Dysgonomonadaceae</taxon>
        <taxon>Dysgonomonas</taxon>
    </lineage>
</organism>
<keyword evidence="6" id="KW-1278">Translocase</keyword>
<dbReference type="GO" id="GO:0048038">
    <property type="term" value="F:quinone binding"/>
    <property type="evidence" value="ECO:0007669"/>
    <property type="project" value="UniProtKB-KW"/>
</dbReference>
<dbReference type="PANTHER" id="PTHR10849">
    <property type="entry name" value="NADH DEHYDROGENASE UBIQUINONE IRON-SULFUR PROTEIN 8, MITOCHONDRIAL"/>
    <property type="match status" value="1"/>
</dbReference>
<keyword evidence="1" id="KW-1003">Cell membrane</keyword>
<dbReference type="InterPro" id="IPR010226">
    <property type="entry name" value="NADH_quinone_OxRdtase_chainI"/>
</dbReference>
<keyword evidence="8" id="KW-0411">Iron-sulfur</keyword>
<evidence type="ECO:0000259" key="13">
    <source>
        <dbReference type="PROSITE" id="PS51379"/>
    </source>
</evidence>
<dbReference type="GO" id="GO:0016651">
    <property type="term" value="F:oxidoreductase activity, acting on NAD(P)H"/>
    <property type="evidence" value="ECO:0007669"/>
    <property type="project" value="InterPro"/>
</dbReference>
<sequence>MSSVSEYFSGLFGGIKSLLTGMRITWGELWTKKITEQYPENRATLVIPDRFRGELTMPHDENNEHACTACGICQMNCPNGTLQVISRSIETEDGKKKKVLDKYIYDLGLCTFCNLCVITCPSDAIKFANTFENSLFTRSKLIEQLNRDGSKLREKKKEPKPVVDKPVAKAEVAVDSAAPAPAPSAPVQEVKEDKE</sequence>
<feature type="domain" description="4Fe-4S ferredoxin-type" evidence="13">
    <location>
        <begin position="58"/>
        <end position="87"/>
    </location>
</feature>
<dbReference type="Gene3D" id="3.30.70.3270">
    <property type="match status" value="1"/>
</dbReference>
<keyword evidence="2" id="KW-0004">4Fe-4S</keyword>
<dbReference type="PROSITE" id="PS51379">
    <property type="entry name" value="4FE4S_FER_2"/>
    <property type="match status" value="2"/>
</dbReference>
<dbReference type="GO" id="GO:0016020">
    <property type="term" value="C:membrane"/>
    <property type="evidence" value="ECO:0007669"/>
    <property type="project" value="InterPro"/>
</dbReference>
<evidence type="ECO:0000256" key="2">
    <source>
        <dbReference type="ARBA" id="ARBA00022485"/>
    </source>
</evidence>
<dbReference type="OrthoDB" id="9808559at2"/>
<dbReference type="SUPFAM" id="SSF54862">
    <property type="entry name" value="4Fe-4S ferredoxins"/>
    <property type="match status" value="1"/>
</dbReference>
<keyword evidence="10" id="KW-0830">Ubiquinone</keyword>
<keyword evidence="9" id="KW-0520">NAD</keyword>
<evidence type="ECO:0000256" key="11">
    <source>
        <dbReference type="ARBA" id="ARBA00023136"/>
    </source>
</evidence>
<accession>A0A4Y9IJG5</accession>
<dbReference type="Proteomes" id="UP000298285">
    <property type="component" value="Unassembled WGS sequence"/>
</dbReference>
<evidence type="ECO:0000256" key="7">
    <source>
        <dbReference type="ARBA" id="ARBA00023004"/>
    </source>
</evidence>
<reference evidence="14 15" key="1">
    <citation type="submission" date="2019-03" db="EMBL/GenBank/DDBJ databases">
        <title>Diversity of the mouse oral microbiome.</title>
        <authorList>
            <person name="Joseph S."/>
            <person name="Aduse-Opoku J."/>
            <person name="Curtis M."/>
            <person name="Wade W."/>
            <person name="Hashim A."/>
        </authorList>
    </citation>
    <scope>NUCLEOTIDE SEQUENCE [LARGE SCALE GENOMIC DNA]</scope>
    <source>
        <strain evidence="14 15">P11</strain>
    </source>
</reference>
<keyword evidence="7" id="KW-0408">Iron</keyword>
<name>A0A4Y9IJG5_9BACT</name>
<evidence type="ECO:0000256" key="10">
    <source>
        <dbReference type="ARBA" id="ARBA00023075"/>
    </source>
</evidence>
<gene>
    <name evidence="14" type="ORF">E4T88_15010</name>
</gene>
<evidence type="ECO:0000313" key="14">
    <source>
        <dbReference type="EMBL" id="TFU87400.1"/>
    </source>
</evidence>
<dbReference type="GO" id="GO:0051539">
    <property type="term" value="F:4 iron, 4 sulfur cluster binding"/>
    <property type="evidence" value="ECO:0007669"/>
    <property type="project" value="UniProtKB-KW"/>
</dbReference>
<feature type="domain" description="4Fe-4S ferredoxin-type" evidence="13">
    <location>
        <begin position="101"/>
        <end position="130"/>
    </location>
</feature>
<keyword evidence="5" id="KW-0677">Repeat</keyword>
<evidence type="ECO:0000256" key="9">
    <source>
        <dbReference type="ARBA" id="ARBA00023027"/>
    </source>
</evidence>
<evidence type="ECO:0000256" key="4">
    <source>
        <dbReference type="ARBA" id="ARBA00022723"/>
    </source>
</evidence>
<evidence type="ECO:0000313" key="15">
    <source>
        <dbReference type="Proteomes" id="UP000298285"/>
    </source>
</evidence>
<dbReference type="PROSITE" id="PS00198">
    <property type="entry name" value="4FE4S_FER_1"/>
    <property type="match status" value="1"/>
</dbReference>
<dbReference type="EMBL" id="SPPK01000005">
    <property type="protein sequence ID" value="TFU87400.1"/>
    <property type="molecule type" value="Genomic_DNA"/>
</dbReference>
<dbReference type="InterPro" id="IPR017896">
    <property type="entry name" value="4Fe4S_Fe-S-bd"/>
</dbReference>
<keyword evidence="11" id="KW-0472">Membrane</keyword>
<proteinExistence type="predicted"/>
<protein>
    <submittedName>
        <fullName evidence="14">4Fe-4S dicluster domain-containing protein</fullName>
    </submittedName>
</protein>
<evidence type="ECO:0000256" key="6">
    <source>
        <dbReference type="ARBA" id="ARBA00022967"/>
    </source>
</evidence>
<keyword evidence="4" id="KW-0479">Metal-binding</keyword>
<dbReference type="Pfam" id="PF12838">
    <property type="entry name" value="Fer4_7"/>
    <property type="match status" value="1"/>
</dbReference>
<dbReference type="GO" id="GO:0046872">
    <property type="term" value="F:metal ion binding"/>
    <property type="evidence" value="ECO:0007669"/>
    <property type="project" value="UniProtKB-KW"/>
</dbReference>
<evidence type="ECO:0000256" key="1">
    <source>
        <dbReference type="ARBA" id="ARBA00022475"/>
    </source>
</evidence>
<evidence type="ECO:0000256" key="8">
    <source>
        <dbReference type="ARBA" id="ARBA00023014"/>
    </source>
</evidence>
<evidence type="ECO:0000256" key="5">
    <source>
        <dbReference type="ARBA" id="ARBA00022737"/>
    </source>
</evidence>
<evidence type="ECO:0000256" key="12">
    <source>
        <dbReference type="SAM" id="MobiDB-lite"/>
    </source>
</evidence>